<dbReference type="InterPro" id="IPR014710">
    <property type="entry name" value="RmlC-like_jellyroll"/>
</dbReference>
<dbReference type="SUPFAM" id="SSF47413">
    <property type="entry name" value="lambda repressor-like DNA-binding domains"/>
    <property type="match status" value="1"/>
</dbReference>
<reference evidence="3" key="1">
    <citation type="submission" date="2020-08" db="EMBL/GenBank/DDBJ databases">
        <title>Genome public.</title>
        <authorList>
            <person name="Liu C."/>
            <person name="Sun Q."/>
        </authorList>
    </citation>
    <scope>NUCLEOTIDE SEQUENCE</scope>
    <source>
        <strain evidence="3">NSJ-12</strain>
    </source>
</reference>
<dbReference type="Pfam" id="PF01381">
    <property type="entry name" value="HTH_3"/>
    <property type="match status" value="1"/>
</dbReference>
<protein>
    <submittedName>
        <fullName evidence="3">Cupin domain-containing protein</fullName>
    </submittedName>
</protein>
<dbReference type="CDD" id="cd00093">
    <property type="entry name" value="HTH_XRE"/>
    <property type="match status" value="1"/>
</dbReference>
<dbReference type="RefSeq" id="WP_249333506.1">
    <property type="nucleotide sequence ID" value="NZ_JACRSY010000028.1"/>
</dbReference>
<keyword evidence="4" id="KW-1185">Reference proteome</keyword>
<evidence type="ECO:0000313" key="3">
    <source>
        <dbReference type="EMBL" id="MBC8580809.1"/>
    </source>
</evidence>
<organism evidence="3 4">
    <name type="scientific">Zhenhengia yiwuensis</name>
    <dbReference type="NCBI Taxonomy" id="2763666"/>
    <lineage>
        <taxon>Bacteria</taxon>
        <taxon>Bacillati</taxon>
        <taxon>Bacillota</taxon>
        <taxon>Clostridia</taxon>
        <taxon>Lachnospirales</taxon>
        <taxon>Lachnospiraceae</taxon>
        <taxon>Zhenhengia</taxon>
    </lineage>
</organism>
<comment type="caution">
    <text evidence="3">The sequence shown here is derived from an EMBL/GenBank/DDBJ whole genome shotgun (WGS) entry which is preliminary data.</text>
</comment>
<dbReference type="SUPFAM" id="SSF51182">
    <property type="entry name" value="RmlC-like cupins"/>
    <property type="match status" value="1"/>
</dbReference>
<dbReference type="SMART" id="SM00530">
    <property type="entry name" value="HTH_XRE"/>
    <property type="match status" value="1"/>
</dbReference>
<dbReference type="PROSITE" id="PS50943">
    <property type="entry name" value="HTH_CROC1"/>
    <property type="match status" value="1"/>
</dbReference>
<dbReference type="Gene3D" id="1.10.260.40">
    <property type="entry name" value="lambda repressor-like DNA-binding domains"/>
    <property type="match status" value="1"/>
</dbReference>
<evidence type="ECO:0000313" key="4">
    <source>
        <dbReference type="Proteomes" id="UP000655830"/>
    </source>
</evidence>
<dbReference type="InterPro" id="IPR001387">
    <property type="entry name" value="Cro/C1-type_HTH"/>
</dbReference>
<sequence length="179" mass="20149">MDIGSKINQLRKKNGLTQEELADRCELSKGFISQVERGLTSPSIATLIDILECLGTNLKDFFNETSQEKIVFTKQDVFEKEDKELGNMITWLIPNAQKNDMEPILINIDPGCKAMEQAPHEGEEFGYVLSGTIYIHLGNKKFKAKKGDSFYFRPTGDHYLENAGKTKATVLWVATPPSF</sequence>
<proteinExistence type="predicted"/>
<dbReference type="InterPro" id="IPR010982">
    <property type="entry name" value="Lambda_DNA-bd_dom_sf"/>
</dbReference>
<accession>A0A926IFA1</accession>
<dbReference type="GO" id="GO:0005829">
    <property type="term" value="C:cytosol"/>
    <property type="evidence" value="ECO:0007669"/>
    <property type="project" value="TreeGrafter"/>
</dbReference>
<dbReference type="GO" id="GO:0003677">
    <property type="term" value="F:DNA binding"/>
    <property type="evidence" value="ECO:0007669"/>
    <property type="project" value="UniProtKB-KW"/>
</dbReference>
<dbReference type="PANTHER" id="PTHR46797">
    <property type="entry name" value="HTH-TYPE TRANSCRIPTIONAL REGULATOR"/>
    <property type="match status" value="1"/>
</dbReference>
<dbReference type="CDD" id="cd02209">
    <property type="entry name" value="cupin_XRE_C"/>
    <property type="match status" value="1"/>
</dbReference>
<keyword evidence="1" id="KW-0238">DNA-binding</keyword>
<dbReference type="InterPro" id="IPR013096">
    <property type="entry name" value="Cupin_2"/>
</dbReference>
<evidence type="ECO:0000259" key="2">
    <source>
        <dbReference type="PROSITE" id="PS50943"/>
    </source>
</evidence>
<dbReference type="Proteomes" id="UP000655830">
    <property type="component" value="Unassembled WGS sequence"/>
</dbReference>
<dbReference type="AlphaFoldDB" id="A0A926IFA1"/>
<gene>
    <name evidence="3" type="ORF">H8718_14910</name>
</gene>
<dbReference type="InterPro" id="IPR050807">
    <property type="entry name" value="TransReg_Diox_bact_type"/>
</dbReference>
<dbReference type="EMBL" id="JACRSY010000028">
    <property type="protein sequence ID" value="MBC8580809.1"/>
    <property type="molecule type" value="Genomic_DNA"/>
</dbReference>
<dbReference type="Gene3D" id="2.60.120.10">
    <property type="entry name" value="Jelly Rolls"/>
    <property type="match status" value="1"/>
</dbReference>
<dbReference type="GO" id="GO:0003700">
    <property type="term" value="F:DNA-binding transcription factor activity"/>
    <property type="evidence" value="ECO:0007669"/>
    <property type="project" value="TreeGrafter"/>
</dbReference>
<dbReference type="InterPro" id="IPR011051">
    <property type="entry name" value="RmlC_Cupin_sf"/>
</dbReference>
<dbReference type="Pfam" id="PF07883">
    <property type="entry name" value="Cupin_2"/>
    <property type="match status" value="1"/>
</dbReference>
<feature type="domain" description="HTH cro/C1-type" evidence="2">
    <location>
        <begin position="7"/>
        <end position="61"/>
    </location>
</feature>
<name>A0A926IFA1_9FIRM</name>
<dbReference type="PANTHER" id="PTHR46797:SF2">
    <property type="entry name" value="TRANSCRIPTIONAL REGULATOR"/>
    <property type="match status" value="1"/>
</dbReference>
<evidence type="ECO:0000256" key="1">
    <source>
        <dbReference type="ARBA" id="ARBA00023125"/>
    </source>
</evidence>